<evidence type="ECO:0000313" key="3">
    <source>
        <dbReference type="Proteomes" id="UP000011607"/>
    </source>
</evidence>
<dbReference type="EMBL" id="AOMA01000122">
    <property type="protein sequence ID" value="EMA35454.1"/>
    <property type="molecule type" value="Genomic_DNA"/>
</dbReference>
<dbReference type="Gene3D" id="3.30.300.20">
    <property type="match status" value="1"/>
</dbReference>
<feature type="region of interest" description="Disordered" evidence="1">
    <location>
        <begin position="1"/>
        <end position="22"/>
    </location>
</feature>
<comment type="caution">
    <text evidence="2">The sequence shown here is derived from an EMBL/GenBank/DDBJ whole genome shotgun (WGS) entry which is preliminary data.</text>
</comment>
<protein>
    <submittedName>
        <fullName evidence="2">OsmC-like protein superfamily protein</fullName>
    </submittedName>
</protein>
<proteinExistence type="predicted"/>
<dbReference type="AlphaFoldDB" id="M0LSS7"/>
<dbReference type="eggNOG" id="arCOG03686">
    <property type="taxonomic scope" value="Archaea"/>
</dbReference>
<evidence type="ECO:0000313" key="2">
    <source>
        <dbReference type="EMBL" id="EMA35454.1"/>
    </source>
</evidence>
<dbReference type="PANTHER" id="PTHR35368">
    <property type="entry name" value="HYDROPEROXIDE REDUCTASE"/>
    <property type="match status" value="1"/>
</dbReference>
<reference evidence="2 3" key="1">
    <citation type="journal article" date="2014" name="PLoS Genet.">
        <title>Phylogenetically driven sequencing of extremely halophilic archaea reveals strategies for static and dynamic osmo-response.</title>
        <authorList>
            <person name="Becker E.A."/>
            <person name="Seitzer P.M."/>
            <person name="Tritt A."/>
            <person name="Larsen D."/>
            <person name="Krusor M."/>
            <person name="Yao A.I."/>
            <person name="Wu D."/>
            <person name="Madern D."/>
            <person name="Eisen J.A."/>
            <person name="Darling A.E."/>
            <person name="Facciotti M.T."/>
        </authorList>
    </citation>
    <scope>NUCLEOTIDE SEQUENCE [LARGE SCALE GENOMIC DNA]</scope>
    <source>
        <strain evidence="2 3">JCM 10879</strain>
    </source>
</reference>
<dbReference type="Pfam" id="PF02566">
    <property type="entry name" value="OsmC"/>
    <property type="match status" value="1"/>
</dbReference>
<accession>M0LSS7</accession>
<dbReference type="PANTHER" id="PTHR35368:SF1">
    <property type="entry name" value="HYDROPEROXIDE REDUCTASE"/>
    <property type="match status" value="1"/>
</dbReference>
<evidence type="ECO:0000256" key="1">
    <source>
        <dbReference type="SAM" id="MobiDB-lite"/>
    </source>
</evidence>
<dbReference type="InterPro" id="IPR036102">
    <property type="entry name" value="OsmC/Ohrsf"/>
</dbReference>
<dbReference type="Proteomes" id="UP000011607">
    <property type="component" value="Unassembled WGS sequence"/>
</dbReference>
<dbReference type="InterPro" id="IPR015946">
    <property type="entry name" value="KH_dom-like_a/b"/>
</dbReference>
<gene>
    <name evidence="2" type="ORF">C446_12202</name>
</gene>
<name>M0LSS7_9EURY</name>
<dbReference type="STRING" id="1227454.C446_12202"/>
<dbReference type="InterPro" id="IPR003718">
    <property type="entry name" value="OsmC/Ohr_fam"/>
</dbReference>
<dbReference type="SUPFAM" id="SSF82784">
    <property type="entry name" value="OsmC-like"/>
    <property type="match status" value="1"/>
</dbReference>
<organism evidence="2 3">
    <name type="scientific">Halobiforma nitratireducens JCM 10879</name>
    <dbReference type="NCBI Taxonomy" id="1227454"/>
    <lineage>
        <taxon>Archaea</taxon>
        <taxon>Methanobacteriati</taxon>
        <taxon>Methanobacteriota</taxon>
        <taxon>Stenosarchaea group</taxon>
        <taxon>Halobacteria</taxon>
        <taxon>Halobacteriales</taxon>
        <taxon>Natrialbaceae</taxon>
        <taxon>Halobiforma</taxon>
    </lineage>
</organism>
<sequence>MQSMTDQSQTQRFSVSATGESATKTAVTARDFEFVVDEPASLGGTDDGPNPVEYLLGSLAGCLNVVAHVVADEYDFELRDVEIDLEGELDPAKFMGKRDDVRAGYQEVTATISVDADADDETLTEWLAEVEKRCPVSDNVQNETPLSVTLED</sequence>
<keyword evidence="3" id="KW-1185">Reference proteome</keyword>
<dbReference type="PATRIC" id="fig|1227454.3.peg.2491"/>
<dbReference type="InterPro" id="IPR052924">
    <property type="entry name" value="OsmC/Ohr_hydroprdx_reductase"/>
</dbReference>